<evidence type="ECO:0000313" key="2">
    <source>
        <dbReference type="EMBL" id="ERM99060.1"/>
    </source>
</evidence>
<evidence type="ECO:0000313" key="3">
    <source>
        <dbReference type="Proteomes" id="UP000017836"/>
    </source>
</evidence>
<reference evidence="3" key="1">
    <citation type="journal article" date="2013" name="Science">
        <title>The Amborella genome and the evolution of flowering plants.</title>
        <authorList>
            <consortium name="Amborella Genome Project"/>
        </authorList>
    </citation>
    <scope>NUCLEOTIDE SEQUENCE [LARGE SCALE GENOMIC DNA]</scope>
</reference>
<feature type="compositionally biased region" description="Basic and acidic residues" evidence="1">
    <location>
        <begin position="1"/>
        <end position="18"/>
    </location>
</feature>
<dbReference type="HOGENOM" id="CLU_2240254_0_0_1"/>
<dbReference type="Proteomes" id="UP000017836">
    <property type="component" value="Unassembled WGS sequence"/>
</dbReference>
<feature type="region of interest" description="Disordered" evidence="1">
    <location>
        <begin position="1"/>
        <end position="61"/>
    </location>
</feature>
<dbReference type="EMBL" id="KI395058">
    <property type="protein sequence ID" value="ERM99060.1"/>
    <property type="molecule type" value="Genomic_DNA"/>
</dbReference>
<sequence length="105" mass="11530">MAEGRVKRGWEEGGEEGRKRRYPLQWGQQRGGCAMSTKMGEGEEGMGVGSQLKRSHQQGRGEVAGSAVQMVGWSLGVELQTIIEGRKSSWFLLLVSPFAYMVVLA</sequence>
<organism evidence="2 3">
    <name type="scientific">Amborella trichopoda</name>
    <dbReference type="NCBI Taxonomy" id="13333"/>
    <lineage>
        <taxon>Eukaryota</taxon>
        <taxon>Viridiplantae</taxon>
        <taxon>Streptophyta</taxon>
        <taxon>Embryophyta</taxon>
        <taxon>Tracheophyta</taxon>
        <taxon>Spermatophyta</taxon>
        <taxon>Magnoliopsida</taxon>
        <taxon>Amborellales</taxon>
        <taxon>Amborellaceae</taxon>
        <taxon>Amborella</taxon>
    </lineage>
</organism>
<dbReference type="AlphaFoldDB" id="W1NUX5"/>
<gene>
    <name evidence="2" type="ORF">AMTR_s00101p00085590</name>
</gene>
<evidence type="ECO:0000256" key="1">
    <source>
        <dbReference type="SAM" id="MobiDB-lite"/>
    </source>
</evidence>
<protein>
    <submittedName>
        <fullName evidence="2">Uncharacterized protein</fullName>
    </submittedName>
</protein>
<proteinExistence type="predicted"/>
<keyword evidence="3" id="KW-1185">Reference proteome</keyword>
<name>W1NUX5_AMBTC</name>
<dbReference type="Gramene" id="ERM99060">
    <property type="protein sequence ID" value="ERM99060"/>
    <property type="gene ID" value="AMTR_s00101p00085590"/>
</dbReference>
<accession>W1NUX5</accession>